<reference evidence="1 2" key="1">
    <citation type="journal article" date="2018" name="PLoS Genet.">
        <title>Population sequencing reveals clonal diversity and ancestral inbreeding in the grapevine cultivar Chardonnay.</title>
        <authorList>
            <person name="Roach M.J."/>
            <person name="Johnson D.L."/>
            <person name="Bohlmann J."/>
            <person name="van Vuuren H.J."/>
            <person name="Jones S.J."/>
            <person name="Pretorius I.S."/>
            <person name="Schmidt S.A."/>
            <person name="Borneman A.R."/>
        </authorList>
    </citation>
    <scope>NUCLEOTIDE SEQUENCE [LARGE SCALE GENOMIC DNA]</scope>
    <source>
        <strain evidence="2">cv. Chardonnay</strain>
        <tissue evidence="1">Leaf</tissue>
    </source>
</reference>
<protein>
    <submittedName>
        <fullName evidence="1">Uncharacterized protein</fullName>
    </submittedName>
</protein>
<dbReference type="AlphaFoldDB" id="A0A438IWL9"/>
<organism evidence="1 2">
    <name type="scientific">Vitis vinifera</name>
    <name type="common">Grape</name>
    <dbReference type="NCBI Taxonomy" id="29760"/>
    <lineage>
        <taxon>Eukaryota</taxon>
        <taxon>Viridiplantae</taxon>
        <taxon>Streptophyta</taxon>
        <taxon>Embryophyta</taxon>
        <taxon>Tracheophyta</taxon>
        <taxon>Spermatophyta</taxon>
        <taxon>Magnoliopsida</taxon>
        <taxon>eudicotyledons</taxon>
        <taxon>Gunneridae</taxon>
        <taxon>Pentapetalae</taxon>
        <taxon>rosids</taxon>
        <taxon>Vitales</taxon>
        <taxon>Vitaceae</taxon>
        <taxon>Viteae</taxon>
        <taxon>Vitis</taxon>
    </lineage>
</organism>
<name>A0A438IWL9_VITVI</name>
<dbReference type="Proteomes" id="UP000288805">
    <property type="component" value="Unassembled WGS sequence"/>
</dbReference>
<evidence type="ECO:0000313" key="2">
    <source>
        <dbReference type="Proteomes" id="UP000288805"/>
    </source>
</evidence>
<dbReference type="EMBL" id="QGNW01000079">
    <property type="protein sequence ID" value="RVX00865.1"/>
    <property type="molecule type" value="Genomic_DNA"/>
</dbReference>
<gene>
    <name evidence="1" type="ORF">CK203_026558</name>
</gene>
<comment type="caution">
    <text evidence="1">The sequence shown here is derived from an EMBL/GenBank/DDBJ whole genome shotgun (WGS) entry which is preliminary data.</text>
</comment>
<accession>A0A438IWL9</accession>
<evidence type="ECO:0000313" key="1">
    <source>
        <dbReference type="EMBL" id="RVX00865.1"/>
    </source>
</evidence>
<sequence length="431" mass="48869">MAANLRAAFKERQCKHYLILSQLLIILPRNLARKYLTWCPVLDILLVPKPSTDAVGLSRVPDARPSIGKDAYPKRGPRAPSWKEMIELLKQVPYFTKTKAPSISMGDFFPATKRVTDYTTAETVEVDTPNYSLDDEETTAGDLAREEGDIATVSPSGKGKRTGFGKPSEGYLKVLKAMLLNCGPIIRYKCLQNLEPTNDVFPDEFGDVFIFDACIGFYFYPLAEVANSAPMCECDDLRYVYLHDCRICPSRAWPRCIVLPTAQTLELPDELESKGGDFGRHFLELRSFSPSWSTRCAAIEEAVTSLRQSAHTEGGEEDLVIIFVRKVETHISKWGMVKTHRRDDKSESKRLLEREMVHGLGYESEIIIFMESDISAWFKREDWRKKEKGESSMLKNTLSIRDWTSHIVNGSGWQKSGTHTIEIRIHHAPPK</sequence>
<proteinExistence type="predicted"/>